<reference evidence="2 3" key="1">
    <citation type="submission" date="2013-04" db="EMBL/GenBank/DDBJ databases">
        <authorList>
            <person name="Weinstock G."/>
            <person name="Sodergren E."/>
            <person name="Lobos E.A."/>
            <person name="Fulton L."/>
            <person name="Fulton R."/>
            <person name="Courtney L."/>
            <person name="Fronick C."/>
            <person name="O'Laughlin M."/>
            <person name="Godfrey J."/>
            <person name="Wilson R.M."/>
            <person name="Miner T."/>
            <person name="Farmer C."/>
            <person name="Delehaunty K."/>
            <person name="Cordes M."/>
            <person name="Minx P."/>
            <person name="Tomlinson C."/>
            <person name="Chen J."/>
            <person name="Wollam A."/>
            <person name="Pepin K.H."/>
            <person name="Palsikar V.B."/>
            <person name="Zhang X."/>
            <person name="Suruliraj S."/>
            <person name="Perna N.T."/>
            <person name="Plunkett G."/>
            <person name="Warren W."/>
            <person name="Mitreva M."/>
            <person name="Mardis E.R."/>
            <person name="Wilson R.K."/>
        </authorList>
    </citation>
    <scope>NUCLEOTIDE SEQUENCE [LARGE SCALE GENOMIC DNA]</scope>
    <source>
        <strain evidence="2 3">DSM 4568</strain>
    </source>
</reference>
<dbReference type="HOGENOM" id="CLU_3197645_0_0_6"/>
<dbReference type="AlphaFoldDB" id="S3JG46"/>
<keyword evidence="1" id="KW-0472">Membrane</keyword>
<keyword evidence="1" id="KW-0812">Transmembrane</keyword>
<feature type="transmembrane region" description="Helical" evidence="1">
    <location>
        <begin position="20"/>
        <end position="39"/>
    </location>
</feature>
<dbReference type="STRING" id="566551.HMPREF0201_00881"/>
<proteinExistence type="predicted"/>
<gene>
    <name evidence="2" type="ORF">HMPREF0201_00881</name>
</gene>
<protein>
    <submittedName>
        <fullName evidence="2">Uncharacterized protein</fullName>
    </submittedName>
</protein>
<evidence type="ECO:0000313" key="2">
    <source>
        <dbReference type="EMBL" id="EPF19152.1"/>
    </source>
</evidence>
<keyword evidence="1" id="KW-1133">Transmembrane helix</keyword>
<sequence length="45" mass="5192">MMLLPGYILWVLNYDRNIKFTALAGSYLFSIVLNINLCLSIKDLQ</sequence>
<name>S3JG46_9ENTR</name>
<organism evidence="2 3">
    <name type="scientific">Cedecea davisae DSM 4568</name>
    <dbReference type="NCBI Taxonomy" id="566551"/>
    <lineage>
        <taxon>Bacteria</taxon>
        <taxon>Pseudomonadati</taxon>
        <taxon>Pseudomonadota</taxon>
        <taxon>Gammaproteobacteria</taxon>
        <taxon>Enterobacterales</taxon>
        <taxon>Enterobacteriaceae</taxon>
        <taxon>Cedecea</taxon>
    </lineage>
</organism>
<evidence type="ECO:0000313" key="3">
    <source>
        <dbReference type="Proteomes" id="UP000014585"/>
    </source>
</evidence>
<dbReference type="EMBL" id="ATDT01000005">
    <property type="protein sequence ID" value="EPF19152.1"/>
    <property type="molecule type" value="Genomic_DNA"/>
</dbReference>
<dbReference type="Proteomes" id="UP000014585">
    <property type="component" value="Unassembled WGS sequence"/>
</dbReference>
<accession>S3JG46</accession>
<comment type="caution">
    <text evidence="2">The sequence shown here is derived from an EMBL/GenBank/DDBJ whole genome shotgun (WGS) entry which is preliminary data.</text>
</comment>
<evidence type="ECO:0000256" key="1">
    <source>
        <dbReference type="SAM" id="Phobius"/>
    </source>
</evidence>